<evidence type="ECO:0000256" key="3">
    <source>
        <dbReference type="ARBA" id="ARBA00022737"/>
    </source>
</evidence>
<accession>A0A8J5WHR1</accession>
<evidence type="ECO:0000256" key="7">
    <source>
        <dbReference type="ARBA" id="ARBA00023054"/>
    </source>
</evidence>
<dbReference type="PANTHER" id="PTHR36766:SF70">
    <property type="entry name" value="DISEASE RESISTANCE PROTEIN RGA4"/>
    <property type="match status" value="1"/>
</dbReference>
<dbReference type="Pfam" id="PF00931">
    <property type="entry name" value="NB-ARC"/>
    <property type="match status" value="1"/>
</dbReference>
<dbReference type="InterPro" id="IPR038005">
    <property type="entry name" value="RX-like_CC"/>
</dbReference>
<evidence type="ECO:0000256" key="4">
    <source>
        <dbReference type="ARBA" id="ARBA00022741"/>
    </source>
</evidence>
<keyword evidence="3" id="KW-0677">Repeat</keyword>
<feature type="domain" description="Disease resistance R13L4/SHOC-2-like LRR" evidence="10">
    <location>
        <begin position="444"/>
        <end position="739"/>
    </location>
</feature>
<dbReference type="OrthoDB" id="1050628at2759"/>
<name>A0A8J5WHR1_ZIZPA</name>
<evidence type="ECO:0000256" key="6">
    <source>
        <dbReference type="ARBA" id="ARBA00022840"/>
    </source>
</evidence>
<dbReference type="Proteomes" id="UP000729402">
    <property type="component" value="Unassembled WGS sequence"/>
</dbReference>
<keyword evidence="7" id="KW-0175">Coiled coil</keyword>
<proteinExistence type="inferred from homology"/>
<dbReference type="GO" id="GO:0005524">
    <property type="term" value="F:ATP binding"/>
    <property type="evidence" value="ECO:0007669"/>
    <property type="project" value="UniProtKB-KW"/>
</dbReference>
<evidence type="ECO:0000256" key="2">
    <source>
        <dbReference type="ARBA" id="ARBA00022614"/>
    </source>
</evidence>
<reference evidence="11" key="2">
    <citation type="submission" date="2021-02" db="EMBL/GenBank/DDBJ databases">
        <authorList>
            <person name="Kimball J.A."/>
            <person name="Haas M.W."/>
            <person name="Macchietto M."/>
            <person name="Kono T."/>
            <person name="Duquette J."/>
            <person name="Shao M."/>
        </authorList>
    </citation>
    <scope>NUCLEOTIDE SEQUENCE</scope>
    <source>
        <tissue evidence="11">Fresh leaf tissue</tissue>
    </source>
</reference>
<keyword evidence="4" id="KW-0547">Nucleotide-binding</keyword>
<dbReference type="Pfam" id="PF23598">
    <property type="entry name" value="LRR_14"/>
    <property type="match status" value="1"/>
</dbReference>
<evidence type="ECO:0000313" key="12">
    <source>
        <dbReference type="Proteomes" id="UP000729402"/>
    </source>
</evidence>
<keyword evidence="2" id="KW-0433">Leucine-rich repeat</keyword>
<dbReference type="InterPro" id="IPR055414">
    <property type="entry name" value="LRR_R13L4/SHOC2-like"/>
</dbReference>
<evidence type="ECO:0000259" key="8">
    <source>
        <dbReference type="Pfam" id="PF00931"/>
    </source>
</evidence>
<reference evidence="11" key="1">
    <citation type="journal article" date="2021" name="bioRxiv">
        <title>Whole Genome Assembly and Annotation of Northern Wild Rice, Zizania palustris L., Supports a Whole Genome Duplication in the Zizania Genus.</title>
        <authorList>
            <person name="Haas M."/>
            <person name="Kono T."/>
            <person name="Macchietto M."/>
            <person name="Millas R."/>
            <person name="McGilp L."/>
            <person name="Shao M."/>
            <person name="Duquette J."/>
            <person name="Hirsch C.N."/>
            <person name="Kimball J."/>
        </authorList>
    </citation>
    <scope>NUCLEOTIDE SEQUENCE</scope>
    <source>
        <tissue evidence="11">Fresh leaf tissue</tissue>
    </source>
</reference>
<dbReference type="InterPro" id="IPR002182">
    <property type="entry name" value="NB-ARC"/>
</dbReference>
<evidence type="ECO:0000313" key="11">
    <source>
        <dbReference type="EMBL" id="KAG8090425.1"/>
    </source>
</evidence>
<protein>
    <submittedName>
        <fullName evidence="11">Uncharacterized protein</fullName>
    </submittedName>
</protein>
<sequence>MATILDTLVGSCINKLGEIITDNAILILGVQEELKELQRRAYIIQSSLNLAEPFRMEESEVAKWFGQLRDVMYDIDDIIDLARFKGSLLLPDHPLSSSSKSTNCFGLSLSSRFYHIRACHEVALKIRSLDKKIESISKDKVFFELMSTHTRNGSVWTPSKTTNLVEPNLVGKKVVQDSRELVDLVLKHNRNKVYKIAIVGIGGVGKTTLAQKIFNDAKIKERFNKLVWVCVSRDYSEESLLREVLQQMNVALEQNESLAVLQSKLKSTIEDKSFFLVLDDVWKYDTWTRLLRVPLHTASTGIVVVTTRQDTISLEIGADHTHRVDLMEVDEGWELLWKSMNINEEKKVRHLRDIGIEIVRGCGGLPLAITVIATVLASKGEEENEWRKRSRWLHLLHNWLDISNLSVILQRQAEEENQPAFHTKKTEPPTFLPVLKTSCLSIPSYISNLIHLRLLDLDGSNISCLPESIGVLQNLQILNLQNCNDLHNLPLAITKLCNLRRLGLEGTPITKVPVGIGNLEFLNDLEGFPIGGRSDNTTTLDGWNLEELEHLSQLRNLHMIKLERASPCSSMGSLLIDKKHLKVLRLCCSERMDEVCSDEGVCNIEMLFENLTPPHNLEDLYIEGFFGRRYPTWLGSTHLYSLKYMFLVDCKSFLHLPPIGHLPRLKFLKVQGATNVTKIGPQFLSCFEGNLTPKETVAFPQLEWLVIEDMPNWEEWSFVEGHEQLPTMQMLPCLKKVNLLDCPKLRGLPPQFGHEANSLELLYIKGANCLKTVDDFPFLSTTFCITECEGLERVSNLPQVRGLYLYDCPNLRCVEEVGNFERLFLDECMKDNPRGWVNGLLEQGRQRLGDDLDVYMKPS</sequence>
<evidence type="ECO:0000256" key="1">
    <source>
        <dbReference type="ARBA" id="ARBA00008894"/>
    </source>
</evidence>
<feature type="domain" description="NB-ARC" evidence="8">
    <location>
        <begin position="190"/>
        <end position="341"/>
    </location>
</feature>
<dbReference type="EMBL" id="JAAALK010000081">
    <property type="protein sequence ID" value="KAG8090425.1"/>
    <property type="molecule type" value="Genomic_DNA"/>
</dbReference>
<organism evidence="11 12">
    <name type="scientific">Zizania palustris</name>
    <name type="common">Northern wild rice</name>
    <dbReference type="NCBI Taxonomy" id="103762"/>
    <lineage>
        <taxon>Eukaryota</taxon>
        <taxon>Viridiplantae</taxon>
        <taxon>Streptophyta</taxon>
        <taxon>Embryophyta</taxon>
        <taxon>Tracheophyta</taxon>
        <taxon>Spermatophyta</taxon>
        <taxon>Magnoliopsida</taxon>
        <taxon>Liliopsida</taxon>
        <taxon>Poales</taxon>
        <taxon>Poaceae</taxon>
        <taxon>BOP clade</taxon>
        <taxon>Oryzoideae</taxon>
        <taxon>Oryzeae</taxon>
        <taxon>Zizaniinae</taxon>
        <taxon>Zizania</taxon>
    </lineage>
</organism>
<dbReference type="GO" id="GO:0043531">
    <property type="term" value="F:ADP binding"/>
    <property type="evidence" value="ECO:0007669"/>
    <property type="project" value="InterPro"/>
</dbReference>
<comment type="similarity">
    <text evidence="1">Belongs to the disease resistance NB-LRR family.</text>
</comment>
<dbReference type="CDD" id="cd14798">
    <property type="entry name" value="RX-CC_like"/>
    <property type="match status" value="1"/>
</dbReference>
<keyword evidence="6" id="KW-0067">ATP-binding</keyword>
<dbReference type="Pfam" id="PF18052">
    <property type="entry name" value="Rx_N"/>
    <property type="match status" value="1"/>
</dbReference>
<gene>
    <name evidence="11" type="ORF">GUJ93_ZPchr0011g27488</name>
</gene>
<evidence type="ECO:0000259" key="10">
    <source>
        <dbReference type="Pfam" id="PF23598"/>
    </source>
</evidence>
<dbReference type="PANTHER" id="PTHR36766">
    <property type="entry name" value="PLANT BROAD-SPECTRUM MILDEW RESISTANCE PROTEIN RPW8"/>
    <property type="match status" value="1"/>
</dbReference>
<keyword evidence="12" id="KW-1185">Reference proteome</keyword>
<dbReference type="InterPro" id="IPR041118">
    <property type="entry name" value="Rx_N"/>
</dbReference>
<dbReference type="EMBL" id="JAAALK010000081">
    <property type="protein sequence ID" value="KAG8090424.1"/>
    <property type="molecule type" value="Genomic_DNA"/>
</dbReference>
<evidence type="ECO:0000256" key="5">
    <source>
        <dbReference type="ARBA" id="ARBA00022821"/>
    </source>
</evidence>
<keyword evidence="5" id="KW-0611">Plant defense</keyword>
<feature type="domain" description="Disease resistance N-terminal" evidence="9">
    <location>
        <begin position="9"/>
        <end position="85"/>
    </location>
</feature>
<evidence type="ECO:0000259" key="9">
    <source>
        <dbReference type="Pfam" id="PF18052"/>
    </source>
</evidence>
<dbReference type="GO" id="GO:0006952">
    <property type="term" value="P:defense response"/>
    <property type="evidence" value="ECO:0007669"/>
    <property type="project" value="UniProtKB-KW"/>
</dbReference>
<dbReference type="AlphaFoldDB" id="A0A8J5WHR1"/>
<comment type="caution">
    <text evidence="11">The sequence shown here is derived from an EMBL/GenBank/DDBJ whole genome shotgun (WGS) entry which is preliminary data.</text>
</comment>